<evidence type="ECO:0000313" key="2">
    <source>
        <dbReference type="EMBL" id="MFC3457256.1"/>
    </source>
</evidence>
<dbReference type="Gene3D" id="2.60.120.200">
    <property type="match status" value="1"/>
</dbReference>
<name>A0ABV7PDL8_9BURK</name>
<proteinExistence type="predicted"/>
<evidence type="ECO:0000313" key="3">
    <source>
        <dbReference type="Proteomes" id="UP001595665"/>
    </source>
</evidence>
<dbReference type="Proteomes" id="UP001595665">
    <property type="component" value="Unassembled WGS sequence"/>
</dbReference>
<dbReference type="RefSeq" id="WP_312547556.1">
    <property type="nucleotide sequence ID" value="NZ_JBHRVV010000001.1"/>
</dbReference>
<dbReference type="SUPFAM" id="SSF49899">
    <property type="entry name" value="Concanavalin A-like lectins/glucanases"/>
    <property type="match status" value="1"/>
</dbReference>
<comment type="caution">
    <text evidence="2">The sequence shown here is derived from an EMBL/GenBank/DDBJ whole genome shotgun (WGS) entry which is preliminary data.</text>
</comment>
<sequence>MAGMRYQPQGKLQLNRQHPLASAVRLLSLPGVQRGFDAVAQQAATTIGVKMLSTPDGVVGGFGAAVGTGSTDRVTTGLAGDFPLSGRSYIFRFRRNGSGGGGLGRLFDKTSGGSGQFAMWYASRASICYGFYTGSTERNIDIPGTATTAAPGQDCILIVTHAYDGATSTINGYTGGQRVLTDSVVAGALRDAPNTPFTIGNRASDSARGWDGSIELAGVIDLVLSPDQATALSGGIYQVLANPYADDEDEAQPRSYTLTAAAGAFAVAGSPAGLRVARRIVAAPAAFSLAGAAAALRAVRRLPVEPGAFALAGSVAGLRAARKFAAGSGVFSLTGSVATLVAARRLSAAAGSFAVVGQAATLVHTAAPAPGGPTYVLTAAPGSFALAGAPAMLIAARRIAGGPGTFVVGSAPAGMTILRRLAAAPGAFEVAGSAVLLRVGRRLLAAPGVFMVAGSDVVFRQSTQIEYARAPAGSGYAPRCQEYQSRPAQVSTGGRPAATQKAYR</sequence>
<dbReference type="InterPro" id="IPR013320">
    <property type="entry name" value="ConA-like_dom_sf"/>
</dbReference>
<keyword evidence="3" id="KW-1185">Reference proteome</keyword>
<reference evidence="3" key="1">
    <citation type="journal article" date="2019" name="Int. J. Syst. Evol. Microbiol.">
        <title>The Global Catalogue of Microorganisms (GCM) 10K type strain sequencing project: providing services to taxonomists for standard genome sequencing and annotation.</title>
        <authorList>
            <consortium name="The Broad Institute Genomics Platform"/>
            <consortium name="The Broad Institute Genome Sequencing Center for Infectious Disease"/>
            <person name="Wu L."/>
            <person name="Ma J."/>
        </authorList>
    </citation>
    <scope>NUCLEOTIDE SEQUENCE [LARGE SCALE GENOMIC DNA]</scope>
    <source>
        <strain evidence="3">CCM 7480</strain>
    </source>
</reference>
<protein>
    <submittedName>
        <fullName evidence="2">Uncharacterized protein</fullName>
    </submittedName>
</protein>
<evidence type="ECO:0000256" key="1">
    <source>
        <dbReference type="SAM" id="MobiDB-lite"/>
    </source>
</evidence>
<accession>A0ABV7PDL8</accession>
<dbReference type="EMBL" id="JBHRVV010000001">
    <property type="protein sequence ID" value="MFC3457256.1"/>
    <property type="molecule type" value="Genomic_DNA"/>
</dbReference>
<gene>
    <name evidence="2" type="ORF">ACFOPH_03185</name>
</gene>
<feature type="region of interest" description="Disordered" evidence="1">
    <location>
        <begin position="484"/>
        <end position="504"/>
    </location>
</feature>
<organism evidence="2 3">
    <name type="scientific">Massilia haematophila</name>
    <dbReference type="NCBI Taxonomy" id="457923"/>
    <lineage>
        <taxon>Bacteria</taxon>
        <taxon>Pseudomonadati</taxon>
        <taxon>Pseudomonadota</taxon>
        <taxon>Betaproteobacteria</taxon>
        <taxon>Burkholderiales</taxon>
        <taxon>Oxalobacteraceae</taxon>
        <taxon>Telluria group</taxon>
        <taxon>Massilia</taxon>
    </lineage>
</organism>